<organism evidence="2">
    <name type="scientific">Mytilinidion resinicola</name>
    <dbReference type="NCBI Taxonomy" id="574789"/>
    <lineage>
        <taxon>Eukaryota</taxon>
        <taxon>Fungi</taxon>
        <taxon>Dikarya</taxon>
        <taxon>Ascomycota</taxon>
        <taxon>Pezizomycotina</taxon>
        <taxon>Dothideomycetes</taxon>
        <taxon>Pleosporomycetidae</taxon>
        <taxon>Mytilinidiales</taxon>
        <taxon>Mytilinidiaceae</taxon>
        <taxon>Mytilinidion</taxon>
    </lineage>
</organism>
<feature type="compositionally biased region" description="Pro residues" evidence="1">
    <location>
        <begin position="111"/>
        <end position="124"/>
    </location>
</feature>
<feature type="region of interest" description="Disordered" evidence="1">
    <location>
        <begin position="105"/>
        <end position="130"/>
    </location>
</feature>
<keyword evidence="3" id="KW-1185">Reference proteome</keyword>
<dbReference type="OrthoDB" id="5400063at2759"/>
<feature type="compositionally biased region" description="Low complexity" evidence="1">
    <location>
        <begin position="228"/>
        <end position="246"/>
    </location>
</feature>
<dbReference type="RefSeq" id="XP_033584082.1">
    <property type="nucleotide sequence ID" value="XM_033729045.1"/>
</dbReference>
<proteinExistence type="predicted"/>
<feature type="compositionally biased region" description="Low complexity" evidence="1">
    <location>
        <begin position="355"/>
        <end position="373"/>
    </location>
</feature>
<dbReference type="GeneID" id="54469938"/>
<protein>
    <recommendedName>
        <fullName evidence="5">Basic proline-rich protein</fullName>
    </recommendedName>
</protein>
<sequence length="492" mass="52607">PSKRPLPRSARPSSNAAPSTPFSTSVRCCCTSSCIVAAAPSASSRPCCSAAKLRPVQGTDGFPECLHHLHDSSQPVSQLLAESGHVSVETVCYRTITTMSPFITADQSMPGPYPATRPTTPPHDPTSRLDATPALTTVNEKTMPASSISDLPVLQAGLNATLEGRASRALPQPQTPTAPAPKVARIVREEPEDLPELHQPRPSTPREQTDPMPDALLHATLHPRPRNRSPYSRSHLRSQSSSSLLSAPPMTRAHSLPSVINTVGSLSFSPARPSSPLRSPARSRSPFKASDETYSHSGAPSVCDISEDAELQLTPRGSAADKMPPLISFHSTTLPRNRRRPASPLYQVSNVPFGSAPTSTPTSTHSSPLLSATKFNEPFPSTSQYSSSYSSSVPSTPTSMRSRSPSISSLETIPDSPDAEEEAIEADRIAKLKAAADAESAAADPLRRGSLDVPGETRTLRFGKRDARKRWSVCGAERRGDLDLETIWESAD</sequence>
<feature type="compositionally biased region" description="Low complexity" evidence="1">
    <location>
        <begin position="7"/>
        <end position="23"/>
    </location>
</feature>
<evidence type="ECO:0008006" key="5">
    <source>
        <dbReference type="Google" id="ProtNLM"/>
    </source>
</evidence>
<reference evidence="4" key="2">
    <citation type="submission" date="2020-04" db="EMBL/GenBank/DDBJ databases">
        <authorList>
            <consortium name="NCBI Genome Project"/>
        </authorList>
    </citation>
    <scope>NUCLEOTIDE SEQUENCE</scope>
    <source>
        <strain evidence="4">CBS 304.34</strain>
    </source>
</reference>
<feature type="region of interest" description="Disordered" evidence="1">
    <location>
        <begin position="267"/>
        <end position="303"/>
    </location>
</feature>
<evidence type="ECO:0000313" key="2">
    <source>
        <dbReference type="EMBL" id="KAF2817118.1"/>
    </source>
</evidence>
<dbReference type="Proteomes" id="UP000504636">
    <property type="component" value="Unplaced"/>
</dbReference>
<feature type="region of interest" description="Disordered" evidence="1">
    <location>
        <begin position="191"/>
        <end position="250"/>
    </location>
</feature>
<evidence type="ECO:0000313" key="4">
    <source>
        <dbReference type="RefSeq" id="XP_033584082.1"/>
    </source>
</evidence>
<feature type="region of interest" description="Disordered" evidence="1">
    <location>
        <begin position="316"/>
        <end position="421"/>
    </location>
</feature>
<feature type="region of interest" description="Disordered" evidence="1">
    <location>
        <begin position="1"/>
        <end position="23"/>
    </location>
</feature>
<dbReference type="EMBL" id="MU003692">
    <property type="protein sequence ID" value="KAF2817118.1"/>
    <property type="molecule type" value="Genomic_DNA"/>
</dbReference>
<evidence type="ECO:0000313" key="3">
    <source>
        <dbReference type="Proteomes" id="UP000504636"/>
    </source>
</evidence>
<feature type="compositionally biased region" description="Low complexity" evidence="1">
    <location>
        <begin position="380"/>
        <end position="409"/>
    </location>
</feature>
<evidence type="ECO:0000256" key="1">
    <source>
        <dbReference type="SAM" id="MobiDB-lite"/>
    </source>
</evidence>
<reference evidence="2 4" key="1">
    <citation type="journal article" date="2020" name="Stud. Mycol.">
        <title>101 Dothideomycetes genomes: a test case for predicting lifestyles and emergence of pathogens.</title>
        <authorList>
            <person name="Haridas S."/>
            <person name="Albert R."/>
            <person name="Binder M."/>
            <person name="Bloem J."/>
            <person name="Labutti K."/>
            <person name="Salamov A."/>
            <person name="Andreopoulos B."/>
            <person name="Baker S."/>
            <person name="Barry K."/>
            <person name="Bills G."/>
            <person name="Bluhm B."/>
            <person name="Cannon C."/>
            <person name="Castanera R."/>
            <person name="Culley D."/>
            <person name="Daum C."/>
            <person name="Ezra D."/>
            <person name="Gonzalez J."/>
            <person name="Henrissat B."/>
            <person name="Kuo A."/>
            <person name="Liang C."/>
            <person name="Lipzen A."/>
            <person name="Lutzoni F."/>
            <person name="Magnuson J."/>
            <person name="Mondo S."/>
            <person name="Nolan M."/>
            <person name="Ohm R."/>
            <person name="Pangilinan J."/>
            <person name="Park H.-J."/>
            <person name="Ramirez L."/>
            <person name="Alfaro M."/>
            <person name="Sun H."/>
            <person name="Tritt A."/>
            <person name="Yoshinaga Y."/>
            <person name="Zwiers L.-H."/>
            <person name="Turgeon B."/>
            <person name="Goodwin S."/>
            <person name="Spatafora J."/>
            <person name="Crous P."/>
            <person name="Grigoriev I."/>
        </authorList>
    </citation>
    <scope>NUCLEOTIDE SEQUENCE</scope>
    <source>
        <strain evidence="2 4">CBS 304.34</strain>
    </source>
</reference>
<feature type="compositionally biased region" description="Low complexity" evidence="1">
    <location>
        <begin position="267"/>
        <end position="287"/>
    </location>
</feature>
<accession>A0A6A6Z8I6</accession>
<feature type="non-terminal residue" evidence="2">
    <location>
        <position position="1"/>
    </location>
</feature>
<reference evidence="4" key="3">
    <citation type="submission" date="2025-04" db="UniProtKB">
        <authorList>
            <consortium name="RefSeq"/>
        </authorList>
    </citation>
    <scope>IDENTIFICATION</scope>
    <source>
        <strain evidence="4">CBS 304.34</strain>
    </source>
</reference>
<gene>
    <name evidence="2 4" type="ORF">BDZ99DRAFT_9351</name>
</gene>
<name>A0A6A6Z8I6_9PEZI</name>
<dbReference type="AlphaFoldDB" id="A0A6A6Z8I6"/>